<keyword evidence="4" id="KW-1185">Reference proteome</keyword>
<comment type="function">
    <text evidence="1">Scaffold protein in the commander complex that is essential for endosomal recycling of transmembrane cargos; the commander complex is composed of the CCC subcomplex and the retriever subcomplex.</text>
</comment>
<dbReference type="PROSITE" id="PS51269">
    <property type="entry name" value="COMM"/>
    <property type="match status" value="1"/>
</dbReference>
<protein>
    <recommendedName>
        <fullName evidence="2">COMM domain-containing protein</fullName>
    </recommendedName>
</protein>
<dbReference type="PANTHER" id="PTHR16231">
    <property type="entry name" value="COMM DOMAIN-CONTAINING PROTEIN 4-8 FAMILY MEMBER"/>
    <property type="match status" value="1"/>
</dbReference>
<sequence>MVFRFLGNNSNELPDQQLLNEISYLSNFSNQQLEQLLDIIFEFMIVQKPEQLLNQIQEFSNDHSINENTLKNIIRGSIIFFKSAAKYNLTVDHLREDCIQFKLDEDQSKLVSSKYKQHYIEISRSLVGNSLTINQVLDMQWRFGVTTSSSEFTKSNTTGSTFLQLKLVLDKGNNIKEDVHMELTLPQFYEFLKEMQSAKASLEYFN</sequence>
<dbReference type="Pfam" id="PF07258">
    <property type="entry name" value="COMM_domain"/>
    <property type="match status" value="1"/>
</dbReference>
<organism evidence="3 4">
    <name type="scientific">Dictyostelium firmibasis</name>
    <dbReference type="NCBI Taxonomy" id="79012"/>
    <lineage>
        <taxon>Eukaryota</taxon>
        <taxon>Amoebozoa</taxon>
        <taxon>Evosea</taxon>
        <taxon>Eumycetozoa</taxon>
        <taxon>Dictyostelia</taxon>
        <taxon>Dictyosteliales</taxon>
        <taxon>Dictyosteliaceae</taxon>
        <taxon>Dictyostelium</taxon>
    </lineage>
</organism>
<dbReference type="PANTHER" id="PTHR16231:SF2">
    <property type="entry name" value="COMM DOMAIN-CONTAINING PROTEIN 7"/>
    <property type="match status" value="1"/>
</dbReference>
<dbReference type="InterPro" id="IPR047155">
    <property type="entry name" value="COMMD4/6/7/8"/>
</dbReference>
<dbReference type="GO" id="GO:0045892">
    <property type="term" value="P:negative regulation of DNA-templated transcription"/>
    <property type="evidence" value="ECO:0007669"/>
    <property type="project" value="TreeGrafter"/>
</dbReference>
<accession>A0AAN7TQ70</accession>
<evidence type="ECO:0000256" key="1">
    <source>
        <dbReference type="ARBA" id="ARBA00093300"/>
    </source>
</evidence>
<proteinExistence type="predicted"/>
<feature type="domain" description="COMM" evidence="2">
    <location>
        <begin position="135"/>
        <end position="206"/>
    </location>
</feature>
<name>A0AAN7TQ70_9MYCE</name>
<reference evidence="3 4" key="1">
    <citation type="submission" date="2023-11" db="EMBL/GenBank/DDBJ databases">
        <title>Dfirmibasis_genome.</title>
        <authorList>
            <person name="Edelbroek B."/>
            <person name="Kjellin J."/>
            <person name="Jerlstrom-Hultqvist J."/>
            <person name="Soderbom F."/>
        </authorList>
    </citation>
    <scope>NUCLEOTIDE SEQUENCE [LARGE SCALE GENOMIC DNA]</scope>
    <source>
        <strain evidence="3 4">TNS-C-14</strain>
    </source>
</reference>
<dbReference type="InterPro" id="IPR017920">
    <property type="entry name" value="COMM"/>
</dbReference>
<dbReference type="AlphaFoldDB" id="A0AAN7TQ70"/>
<evidence type="ECO:0000259" key="2">
    <source>
        <dbReference type="PROSITE" id="PS51269"/>
    </source>
</evidence>
<dbReference type="GO" id="GO:0033209">
    <property type="term" value="P:tumor necrosis factor-mediated signaling pathway"/>
    <property type="evidence" value="ECO:0007669"/>
    <property type="project" value="TreeGrafter"/>
</dbReference>
<evidence type="ECO:0000313" key="4">
    <source>
        <dbReference type="Proteomes" id="UP001344447"/>
    </source>
</evidence>
<dbReference type="Proteomes" id="UP001344447">
    <property type="component" value="Unassembled WGS sequence"/>
</dbReference>
<dbReference type="GO" id="GO:0051059">
    <property type="term" value="F:NF-kappaB binding"/>
    <property type="evidence" value="ECO:0007669"/>
    <property type="project" value="TreeGrafter"/>
</dbReference>
<comment type="caution">
    <text evidence="3">The sequence shown here is derived from an EMBL/GenBank/DDBJ whole genome shotgun (WGS) entry which is preliminary data.</text>
</comment>
<evidence type="ECO:0000313" key="3">
    <source>
        <dbReference type="EMBL" id="KAK5577244.1"/>
    </source>
</evidence>
<dbReference type="EMBL" id="JAVFKY010000004">
    <property type="protein sequence ID" value="KAK5577244.1"/>
    <property type="molecule type" value="Genomic_DNA"/>
</dbReference>
<gene>
    <name evidence="3" type="ORF">RB653_002184</name>
</gene>
<dbReference type="Pfam" id="PF21672">
    <property type="entry name" value="COMM_HN"/>
    <property type="match status" value="1"/>
</dbReference>